<dbReference type="OrthoDB" id="7874220at2"/>
<dbReference type="Proteomes" id="UP000244496">
    <property type="component" value="Chromosome"/>
</dbReference>
<dbReference type="AlphaFoldDB" id="A0A2S0UM79"/>
<protein>
    <recommendedName>
        <fullName evidence="3">Helix-turn-helix domain-containing protein</fullName>
    </recommendedName>
</protein>
<reference evidence="1 2" key="1">
    <citation type="submission" date="2018-04" db="EMBL/GenBank/DDBJ databases">
        <title>Genome sequencing of Gemmobacter.</title>
        <authorList>
            <person name="Yi H."/>
            <person name="Baek M.-G."/>
        </authorList>
    </citation>
    <scope>NUCLEOTIDE SEQUENCE [LARGE SCALE GENOMIC DNA]</scope>
    <source>
        <strain evidence="1 2">HYN0069</strain>
    </source>
</reference>
<dbReference type="RefSeq" id="WP_108435689.1">
    <property type="nucleotide sequence ID" value="NZ_CP028918.1"/>
</dbReference>
<sequence length="68" mass="7328">MAKRDEPIFATEKRAAQLLDMAPADLRRLVAAGHLPGPRNIGGLERFDVAELAAVIRGEMIGGGAMQW</sequence>
<keyword evidence="2" id="KW-1185">Reference proteome</keyword>
<evidence type="ECO:0000313" key="2">
    <source>
        <dbReference type="Proteomes" id="UP000244496"/>
    </source>
</evidence>
<name>A0A2S0UM79_9RHOB</name>
<organism evidence="1 2">
    <name type="scientific">Paragemmobacter aquarius</name>
    <dbReference type="NCBI Taxonomy" id="2169400"/>
    <lineage>
        <taxon>Bacteria</taxon>
        <taxon>Pseudomonadati</taxon>
        <taxon>Pseudomonadota</taxon>
        <taxon>Alphaproteobacteria</taxon>
        <taxon>Rhodobacterales</taxon>
        <taxon>Paracoccaceae</taxon>
        <taxon>Paragemmobacter</taxon>
    </lineage>
</organism>
<dbReference type="EMBL" id="CP028918">
    <property type="protein sequence ID" value="AWB48870.1"/>
    <property type="molecule type" value="Genomic_DNA"/>
</dbReference>
<gene>
    <name evidence="1" type="ORF">HYN69_10485</name>
</gene>
<accession>A0A2S0UM79</accession>
<proteinExistence type="predicted"/>
<evidence type="ECO:0000313" key="1">
    <source>
        <dbReference type="EMBL" id="AWB48870.1"/>
    </source>
</evidence>
<dbReference type="KEGG" id="geh:HYN69_10485"/>
<evidence type="ECO:0008006" key="3">
    <source>
        <dbReference type="Google" id="ProtNLM"/>
    </source>
</evidence>